<protein>
    <submittedName>
        <fullName evidence="2">Cadmium carbonic anhydrase-like repeat protein</fullName>
    </submittedName>
</protein>
<evidence type="ECO:0000313" key="3">
    <source>
        <dbReference type="Proteomes" id="UP000253506"/>
    </source>
</evidence>
<dbReference type="Proteomes" id="UP000253506">
    <property type="component" value="Unassembled WGS sequence"/>
</dbReference>
<dbReference type="RefSeq" id="WP_114411678.1">
    <property type="nucleotide sequence ID" value="NZ_QPJQ01000010.1"/>
</dbReference>
<dbReference type="AlphaFoldDB" id="A0A369A9Q8"/>
<accession>A0A369A9Q8</accession>
<dbReference type="OrthoDB" id="8902034at2"/>
<keyword evidence="1" id="KW-0732">Signal</keyword>
<feature type="signal peptide" evidence="1">
    <location>
        <begin position="1"/>
        <end position="21"/>
    </location>
</feature>
<organism evidence="2 3">
    <name type="scientific">Marinomonas foliarum</name>
    <dbReference type="NCBI Taxonomy" id="491950"/>
    <lineage>
        <taxon>Bacteria</taxon>
        <taxon>Pseudomonadati</taxon>
        <taxon>Pseudomonadota</taxon>
        <taxon>Gammaproteobacteria</taxon>
        <taxon>Oceanospirillales</taxon>
        <taxon>Oceanospirillaceae</taxon>
        <taxon>Marinomonas</taxon>
    </lineage>
</organism>
<reference evidence="2 3" key="1">
    <citation type="submission" date="2018-07" db="EMBL/GenBank/DDBJ databases">
        <title>Genomic Encyclopedia of Type Strains, Phase III (KMG-III): the genomes of soil and plant-associated and newly described type strains.</title>
        <authorList>
            <person name="Whitman W."/>
        </authorList>
    </citation>
    <scope>NUCLEOTIDE SEQUENCE [LARGE SCALE GENOMIC DNA]</scope>
    <source>
        <strain evidence="2 3">CECT 7731</strain>
    </source>
</reference>
<feature type="chain" id="PRO_5017041694" evidence="1">
    <location>
        <begin position="22"/>
        <end position="286"/>
    </location>
</feature>
<comment type="caution">
    <text evidence="2">The sequence shown here is derived from an EMBL/GenBank/DDBJ whole genome shotgun (WGS) entry which is preliminary data.</text>
</comment>
<dbReference type="InterPro" id="IPR018883">
    <property type="entry name" value="Delta_CA"/>
</dbReference>
<proteinExistence type="predicted"/>
<evidence type="ECO:0000256" key="1">
    <source>
        <dbReference type="SAM" id="SignalP"/>
    </source>
</evidence>
<evidence type="ECO:0000313" key="2">
    <source>
        <dbReference type="EMBL" id="RCX05861.1"/>
    </source>
</evidence>
<dbReference type="Pfam" id="PF10563">
    <property type="entry name" value="CA_like"/>
    <property type="match status" value="1"/>
</dbReference>
<dbReference type="EMBL" id="QPJQ01000010">
    <property type="protein sequence ID" value="RCX05861.1"/>
    <property type="molecule type" value="Genomic_DNA"/>
</dbReference>
<sequence length="286" mass="30857">MKAINVVRGVGLTLVSGAAFAANQGAVSDDVILKQRQALQESAIGRDVGPQSPRDIDKLFGRNPQTFAQASASNKMNLCNIHFHKNAEHKGGDFIQYAGNGDGQGFQTGYVYSGQLTLEELKPVKDGAICKGKHSELYPGDTIEVHYVYSSAEVEPGPTLAACVVKGEAMPQLRVEAQVYVLVNDDQALKFNALTAHDVRNSLYQATGIPNHTGDPVTYAGSTTGPSYNTKASPFQVTWNVRPKIAKVDIQSVGDWCDSQNIYQEDHAHGVRNLITNPDLLSNTAD</sequence>
<name>A0A369A9Q8_9GAMM</name>
<gene>
    <name evidence="2" type="ORF">DFP77_110103</name>
</gene>